<dbReference type="GO" id="GO:0009847">
    <property type="term" value="P:spore germination"/>
    <property type="evidence" value="ECO:0007669"/>
    <property type="project" value="InterPro"/>
</dbReference>
<evidence type="ECO:0000313" key="5">
    <source>
        <dbReference type="Proteomes" id="UP000193834"/>
    </source>
</evidence>
<keyword evidence="1" id="KW-0472">Membrane</keyword>
<accession>A0A1X7JHN1</accession>
<name>A0A1X7JHN1_9BACL</name>
<protein>
    <submittedName>
        <fullName evidence="4">Spore germination protein</fullName>
    </submittedName>
</protein>
<dbReference type="Pfam" id="PF14620">
    <property type="entry name" value="YPEB_PepSY1-2"/>
    <property type="match status" value="1"/>
</dbReference>
<proteinExistence type="predicted"/>
<dbReference type="EMBL" id="FXAZ01000001">
    <property type="protein sequence ID" value="SMG27289.1"/>
    <property type="molecule type" value="Genomic_DNA"/>
</dbReference>
<evidence type="ECO:0000259" key="2">
    <source>
        <dbReference type="Pfam" id="PF14620"/>
    </source>
</evidence>
<dbReference type="OrthoDB" id="2372097at2"/>
<reference evidence="4 5" key="1">
    <citation type="submission" date="2017-04" db="EMBL/GenBank/DDBJ databases">
        <authorList>
            <person name="Afonso C.L."/>
            <person name="Miller P.J."/>
            <person name="Scott M.A."/>
            <person name="Spackman E."/>
            <person name="Goraichik I."/>
            <person name="Dimitrov K.M."/>
            <person name="Suarez D.L."/>
            <person name="Swayne D.E."/>
        </authorList>
    </citation>
    <scope>NUCLEOTIDE SEQUENCE [LARGE SCALE GENOMIC DNA]</scope>
    <source>
        <strain evidence="4 5">11</strain>
    </source>
</reference>
<dbReference type="InterPro" id="IPR048402">
    <property type="entry name" value="YpeB_N"/>
</dbReference>
<dbReference type="NCBIfam" id="TIGR02889">
    <property type="entry name" value="spore_YpeB"/>
    <property type="match status" value="1"/>
</dbReference>
<dbReference type="RefSeq" id="WP_085493703.1">
    <property type="nucleotide sequence ID" value="NZ_FXAZ01000001.1"/>
</dbReference>
<dbReference type="AlphaFoldDB" id="A0A1X7JHN1"/>
<dbReference type="STRING" id="1852522.SAMN06295960_1577"/>
<keyword evidence="1" id="KW-1133">Transmembrane helix</keyword>
<evidence type="ECO:0000259" key="3">
    <source>
        <dbReference type="Pfam" id="PF20769"/>
    </source>
</evidence>
<keyword evidence="5" id="KW-1185">Reference proteome</keyword>
<sequence length="445" mass="50920">MYKRLSAVMFPIVTLFLIGAVIWGYQEHQEKNSILLKAENQYQRAFHDLSYHMNKLHNELGQTLAVHSASQGMHRKSLVNVWRLTSEAQNEINQLPLTLMPFSQTEDFLSRISNFAYRAAVRDMTKEPLNQDEMKTLKTLYANSKQISDDLLKVEKSVIDKNLRWMDVESAIATEKQINDNTIIDGFKTVDNKVGQYPEINWGPSVASIYAKRSVRMLEGPPISEQDVKNKAMKFLRAYEVKDIKVQKNGNSKEYETYTVSAMRTDGNGKISLDFTLQGQLLSYFNSRNVDKKDISNDDAMMSASRFLKKHGYPQMEPVRYQVNDNIESLTFVPVENGIYMYPKQLQVRVALDNGEITGLQASDYVYHHADKTKVNLKPKLTKDEALSHVNPDMKVNYSRLALINNEVSQKVLCYEFGGSFDKQGYRIYINADTGLEESIEPVSS</sequence>
<feature type="transmembrane region" description="Helical" evidence="1">
    <location>
        <begin position="7"/>
        <end position="25"/>
    </location>
</feature>
<organism evidence="4 5">
    <name type="scientific">Paenibacillus aquistagni</name>
    <dbReference type="NCBI Taxonomy" id="1852522"/>
    <lineage>
        <taxon>Bacteria</taxon>
        <taxon>Bacillati</taxon>
        <taxon>Bacillota</taxon>
        <taxon>Bacilli</taxon>
        <taxon>Bacillales</taxon>
        <taxon>Paenibacillaceae</taxon>
        <taxon>Paenibacillus</taxon>
    </lineage>
</organism>
<evidence type="ECO:0000313" key="4">
    <source>
        <dbReference type="EMBL" id="SMG27289.1"/>
    </source>
</evidence>
<evidence type="ECO:0000256" key="1">
    <source>
        <dbReference type="SAM" id="Phobius"/>
    </source>
</evidence>
<feature type="domain" description="Sporulation protein YpeB PepSY1 and PepSY2" evidence="2">
    <location>
        <begin position="185"/>
        <end position="372"/>
    </location>
</feature>
<dbReference type="Pfam" id="PF20769">
    <property type="entry name" value="YPEB_N"/>
    <property type="match status" value="1"/>
</dbReference>
<dbReference type="Proteomes" id="UP000193834">
    <property type="component" value="Unassembled WGS sequence"/>
</dbReference>
<dbReference type="InterPro" id="IPR014239">
    <property type="entry name" value="YpeB_PepSY1-2"/>
</dbReference>
<feature type="domain" description="Sporulation protein YpeB N-terminal" evidence="3">
    <location>
        <begin position="30"/>
        <end position="167"/>
    </location>
</feature>
<keyword evidence="1" id="KW-0812">Transmembrane</keyword>
<gene>
    <name evidence="4" type="ORF">SAMN06295960_1577</name>
</gene>